<dbReference type="KEGG" id="amic:Ami3637_14760"/>
<dbReference type="InterPro" id="IPR003462">
    <property type="entry name" value="ODC_Mu_crystall"/>
</dbReference>
<dbReference type="Gene3D" id="3.40.50.720">
    <property type="entry name" value="NAD(P)-binding Rossmann-like Domain"/>
    <property type="match status" value="1"/>
</dbReference>
<protein>
    <submittedName>
        <fullName evidence="2">Ornithine cyclodeaminase family protein</fullName>
    </submittedName>
</protein>
<dbReference type="PANTHER" id="PTHR13812:SF19">
    <property type="entry name" value="KETIMINE REDUCTASE MU-CRYSTALLIN"/>
    <property type="match status" value="1"/>
</dbReference>
<accession>A0A6P1MFH9</accession>
<dbReference type="EMBL" id="CP047591">
    <property type="protein sequence ID" value="QHI73469.1"/>
    <property type="molecule type" value="Genomic_DNA"/>
</dbReference>
<dbReference type="Proteomes" id="UP000463883">
    <property type="component" value="Chromosome"/>
</dbReference>
<comment type="similarity">
    <text evidence="1">Belongs to the ornithine cyclodeaminase/mu-crystallin family.</text>
</comment>
<evidence type="ECO:0000313" key="3">
    <source>
        <dbReference type="Proteomes" id="UP000463883"/>
    </source>
</evidence>
<keyword evidence="3" id="KW-1185">Reference proteome</keyword>
<organism evidence="2 3">
    <name type="scientific">Aminipila terrae</name>
    <dbReference type="NCBI Taxonomy" id="2697030"/>
    <lineage>
        <taxon>Bacteria</taxon>
        <taxon>Bacillati</taxon>
        <taxon>Bacillota</taxon>
        <taxon>Clostridia</taxon>
        <taxon>Peptostreptococcales</taxon>
        <taxon>Anaerovoracaceae</taxon>
        <taxon>Aminipila</taxon>
    </lineage>
</organism>
<dbReference type="RefSeq" id="WP_162363234.1">
    <property type="nucleotide sequence ID" value="NZ_CP047591.1"/>
</dbReference>
<dbReference type="GO" id="GO:0005737">
    <property type="term" value="C:cytoplasm"/>
    <property type="evidence" value="ECO:0007669"/>
    <property type="project" value="TreeGrafter"/>
</dbReference>
<sequence length="339" mass="36945">MFKLKVLCKEETEQILAMNAVIDKVQEVYKQKALGETEVFPLIFHEFTPGVADMDIKSGWLKGSGLFGLKVVSWFGENVNKQIPALIGTVLVFDDNTGAPIGILDGSYITGIRTGAAGALGAKYLARTNSEKLLLVGAGHVAAFQIAAMLTLFPDITEVMVYDALDYTSAEAFVNNIKTEFLNKLGITYNKDLEFKAVKDIKSATEKSDIIITVTPAREPLIMAEWVKPGTHFSCIGADMAGKEEIDPQILKRARIFVDDVNQCINVGEIEIPIKKNIITKEDIAGEIGEIIAGITKGRENEEQITVFDATGTALLDLITAKLAFEEAEKKNIGTTVNL</sequence>
<dbReference type="AlphaFoldDB" id="A0A6P1MFH9"/>
<dbReference type="FunFam" id="3.40.50.720:FF:000311">
    <property type="entry name" value="Ornithine cyclodeaminase"/>
    <property type="match status" value="1"/>
</dbReference>
<dbReference type="Pfam" id="PF02423">
    <property type="entry name" value="OCD_Mu_crystall"/>
    <property type="match status" value="1"/>
</dbReference>
<dbReference type="Gene3D" id="3.30.1780.10">
    <property type="entry name" value="ornithine cyclodeaminase, domain 1"/>
    <property type="match status" value="1"/>
</dbReference>
<dbReference type="PANTHER" id="PTHR13812">
    <property type="entry name" value="KETIMINE REDUCTASE MU-CRYSTALLIN"/>
    <property type="match status" value="1"/>
</dbReference>
<dbReference type="InterPro" id="IPR036291">
    <property type="entry name" value="NAD(P)-bd_dom_sf"/>
</dbReference>
<evidence type="ECO:0000256" key="1">
    <source>
        <dbReference type="ARBA" id="ARBA00008903"/>
    </source>
</evidence>
<dbReference type="InterPro" id="IPR023401">
    <property type="entry name" value="ODC_N"/>
</dbReference>
<evidence type="ECO:0000313" key="2">
    <source>
        <dbReference type="EMBL" id="QHI73469.1"/>
    </source>
</evidence>
<dbReference type="SUPFAM" id="SSF51735">
    <property type="entry name" value="NAD(P)-binding Rossmann-fold domains"/>
    <property type="match status" value="1"/>
</dbReference>
<gene>
    <name evidence="2" type="ORF">Ami3637_14760</name>
</gene>
<reference evidence="2 3" key="1">
    <citation type="submission" date="2020-01" db="EMBL/GenBank/DDBJ databases">
        <title>Genomic analysis of Aminipila sp. CBA3637.</title>
        <authorList>
            <person name="Kim Y.B."/>
            <person name="Roh S.W."/>
        </authorList>
    </citation>
    <scope>NUCLEOTIDE SEQUENCE [LARGE SCALE GENOMIC DNA]</scope>
    <source>
        <strain evidence="2 3">CBA3637</strain>
    </source>
</reference>
<proteinExistence type="inferred from homology"/>
<name>A0A6P1MFH9_9FIRM</name>
<dbReference type="GO" id="GO:0016491">
    <property type="term" value="F:oxidoreductase activity"/>
    <property type="evidence" value="ECO:0007669"/>
    <property type="project" value="UniProtKB-ARBA"/>
</dbReference>
<dbReference type="PIRSF" id="PIRSF001439">
    <property type="entry name" value="CryM"/>
    <property type="match status" value="1"/>
</dbReference>
<dbReference type="GO" id="GO:0019752">
    <property type="term" value="P:carboxylic acid metabolic process"/>
    <property type="evidence" value="ECO:0007669"/>
    <property type="project" value="UniProtKB-ARBA"/>
</dbReference>